<feature type="binding site" evidence="10">
    <location>
        <position position="341"/>
    </location>
    <ligand>
        <name>glyoxylate</name>
        <dbReference type="ChEBI" id="CHEBI:36655"/>
    </ligand>
</feature>
<feature type="modified residue" description="Cysteine sulfenic acid (-SOH)" evidence="10">
    <location>
        <position position="616"/>
    </location>
</feature>
<evidence type="ECO:0000313" key="19">
    <source>
        <dbReference type="Proteomes" id="UP000295023"/>
    </source>
</evidence>
<gene>
    <name evidence="10" type="primary">glcB</name>
    <name evidence="18" type="ORF">EXY23_05070</name>
</gene>
<dbReference type="InterPro" id="IPR001465">
    <property type="entry name" value="Malate_synthase_TIM"/>
</dbReference>
<comment type="cofactor">
    <cofactor evidence="1 10">
        <name>Mg(2+)</name>
        <dbReference type="ChEBI" id="CHEBI:18420"/>
    </cofactor>
</comment>
<feature type="domain" description="Malate synthase G alpha-beta insertion" evidence="16">
    <location>
        <begin position="160"/>
        <end position="236"/>
    </location>
</feature>
<evidence type="ECO:0000259" key="15">
    <source>
        <dbReference type="Pfam" id="PF20656"/>
    </source>
</evidence>
<comment type="subcellular location">
    <subcellularLocation>
        <location evidence="10 13">Cytoplasm</location>
    </subcellularLocation>
</comment>
<dbReference type="RefSeq" id="WP_132285210.1">
    <property type="nucleotide sequence ID" value="NZ_SKBM01000003.1"/>
</dbReference>
<dbReference type="FunFam" id="3.20.20.360:FF:000003">
    <property type="entry name" value="Malate synthase G"/>
    <property type="match status" value="1"/>
</dbReference>
<feature type="domain" description="Malate synthase N-terminal" evidence="15">
    <location>
        <begin position="18"/>
        <end position="72"/>
    </location>
</feature>
<dbReference type="GO" id="GO:0000287">
    <property type="term" value="F:magnesium ion binding"/>
    <property type="evidence" value="ECO:0007669"/>
    <property type="project" value="TreeGrafter"/>
</dbReference>
<organism evidence="18 19">
    <name type="scientific">Roseicella aquatilis</name>
    <dbReference type="NCBI Taxonomy" id="2527868"/>
    <lineage>
        <taxon>Bacteria</taxon>
        <taxon>Pseudomonadati</taxon>
        <taxon>Pseudomonadota</taxon>
        <taxon>Alphaproteobacteria</taxon>
        <taxon>Acetobacterales</taxon>
        <taxon>Roseomonadaceae</taxon>
        <taxon>Roseicella</taxon>
    </lineage>
</organism>
<dbReference type="InterPro" id="IPR046363">
    <property type="entry name" value="MS_N_TIM-barrel_dom"/>
</dbReference>
<feature type="domain" description="Malate synthase TIM barrel" evidence="14">
    <location>
        <begin position="338"/>
        <end position="569"/>
    </location>
</feature>
<dbReference type="GO" id="GO:0006099">
    <property type="term" value="P:tricarboxylic acid cycle"/>
    <property type="evidence" value="ECO:0007669"/>
    <property type="project" value="UniProtKB-KW"/>
</dbReference>
<comment type="pathway">
    <text evidence="10 13">Carbohydrate metabolism; glyoxylate cycle; (S)-malate from isocitrate: step 2/2.</text>
</comment>
<feature type="binding site" evidence="10">
    <location>
        <position position="430"/>
    </location>
    <ligand>
        <name>Mg(2+)</name>
        <dbReference type="ChEBI" id="CHEBI:18420"/>
    </ligand>
</feature>
<dbReference type="HAMAP" id="MF_00641">
    <property type="entry name" value="Malate_synth_G"/>
    <property type="match status" value="1"/>
</dbReference>
<evidence type="ECO:0000256" key="8">
    <source>
        <dbReference type="ARBA" id="ARBA00023097"/>
    </source>
</evidence>
<evidence type="ECO:0000259" key="17">
    <source>
        <dbReference type="Pfam" id="PF20659"/>
    </source>
</evidence>
<keyword evidence="4 10" id="KW-0816">Tricarboxylic acid cycle</keyword>
<dbReference type="PANTHER" id="PTHR42739:SF1">
    <property type="entry name" value="MALATE SYNTHASE G"/>
    <property type="match status" value="1"/>
</dbReference>
<keyword evidence="2 10" id="KW-0329">Glyoxylate bypass</keyword>
<dbReference type="AlphaFoldDB" id="A0A4R4DSH0"/>
<keyword evidence="18" id="KW-0012">Acyltransferase</keyword>
<evidence type="ECO:0000256" key="13">
    <source>
        <dbReference type="RuleBase" id="RU003572"/>
    </source>
</evidence>
<feature type="binding site" evidence="10">
    <location>
        <begin position="125"/>
        <end position="126"/>
    </location>
    <ligand>
        <name>acetyl-CoA</name>
        <dbReference type="ChEBI" id="CHEBI:57288"/>
    </ligand>
</feature>
<reference evidence="18 19" key="1">
    <citation type="submission" date="2019-03" db="EMBL/GenBank/DDBJ databases">
        <title>Paracraurococcus aquatilis NE82 genome sequence.</title>
        <authorList>
            <person name="Zhao Y."/>
            <person name="Du Z."/>
        </authorList>
    </citation>
    <scope>NUCLEOTIDE SEQUENCE [LARGE SCALE GENOMIC DNA]</scope>
    <source>
        <strain evidence="18 19">NE82</strain>
    </source>
</reference>
<feature type="binding site" evidence="10">
    <location>
        <position position="314"/>
    </location>
    <ligand>
        <name>acetyl-CoA</name>
        <dbReference type="ChEBI" id="CHEBI:57288"/>
    </ligand>
</feature>
<keyword evidence="7 10" id="KW-0460">Magnesium</keyword>
<dbReference type="InterPro" id="IPR048355">
    <property type="entry name" value="MS_C"/>
</dbReference>
<dbReference type="InterPro" id="IPR048357">
    <property type="entry name" value="MSG_insertion"/>
</dbReference>
<evidence type="ECO:0000256" key="3">
    <source>
        <dbReference type="ARBA" id="ARBA00022490"/>
    </source>
</evidence>
<sequence length="721" mass="78296">MADTVEVAGLTVARTLRDFLETEALPGTGVTPERFWSSYAAILKDLAPRNAALLKKRDEMQARIDTWHRANPRKPVDVAAYKAFLREIGYLVPPGPDFQVGTTNVDAEFGQIAGPQLVVPVSNARYALNAANARWGSLYDALYGTDAIPETDGAERGRGYNPKRGRKVIDYARGVLDRIAPLAGGASHRDAKSYAITAGALAVTLQDGRTVGLAHAGQCVGYQGDAAMPEAILFVHNGLHAELRIDRSHPIGKDDPAGIADLVLESAVTTIVDCEDSVAAVDAEDKVEVYRNWLGLMNGTLAASFEKGGKTLIRKLNPDRTWLKPAGGAVTLHGRSLMLVRNVGHHMMTDVVTLDGQETPETILDALCTVAIALHDLRGKRLNSRAGSVYIVKPKMHGPEEVAWASELFSRVEDAFGLPRDTLKMGIMDEERRTTVNLRECIRAARDRVVFINTGFLDRTGDEIHTSMEAGAVIRKNDMKGAAWIRSYEDNNVDTGLACGLRGRAQIGKGMWAAPDAMAAMLEQKVGHPRAGANTAWVPSPTAATLHALHYHEVDVAARQEELAKGGPRAELDDILTIPLASDTNWPADAVKAELDNNAQGILGYVVRWVDQGVGCSKVPDINDVGLMEDRATLRISAQHIANWLRHGIATREQVEETMRRMALVVDGQNAGDPAYQPMAPGFDGPAFKAACDLVFEGTTQPNGYTEFILHRRRREAKARG</sequence>
<dbReference type="OrthoDB" id="9762054at2"/>
<feature type="binding site" evidence="10">
    <location>
        <position position="458"/>
    </location>
    <ligand>
        <name>Mg(2+)</name>
        <dbReference type="ChEBI" id="CHEBI:18420"/>
    </ligand>
</feature>
<dbReference type="InterPro" id="IPR011076">
    <property type="entry name" value="Malate_synth_sf"/>
</dbReference>
<dbReference type="GO" id="GO:0009436">
    <property type="term" value="P:glyoxylate catabolic process"/>
    <property type="evidence" value="ECO:0007669"/>
    <property type="project" value="TreeGrafter"/>
</dbReference>
<dbReference type="GO" id="GO:0004474">
    <property type="term" value="F:malate synthase activity"/>
    <property type="evidence" value="ECO:0007669"/>
    <property type="project" value="UniProtKB-UniRule"/>
</dbReference>
<dbReference type="NCBIfam" id="TIGR01345">
    <property type="entry name" value="malate_syn_G"/>
    <property type="match status" value="1"/>
</dbReference>
<dbReference type="GO" id="GO:0006097">
    <property type="term" value="P:glyoxylate cycle"/>
    <property type="evidence" value="ECO:0007669"/>
    <property type="project" value="UniProtKB-UniRule"/>
</dbReference>
<comment type="caution">
    <text evidence="18">The sequence shown here is derived from an EMBL/GenBank/DDBJ whole genome shotgun (WGS) entry which is preliminary data.</text>
</comment>
<evidence type="ECO:0000313" key="18">
    <source>
        <dbReference type="EMBL" id="TCZ65544.1"/>
    </source>
</evidence>
<dbReference type="Proteomes" id="UP000295023">
    <property type="component" value="Unassembled WGS sequence"/>
</dbReference>
<dbReference type="Gene3D" id="3.20.20.360">
    <property type="entry name" value="Malate synthase, domain 3"/>
    <property type="match status" value="2"/>
</dbReference>
<dbReference type="InterPro" id="IPR044856">
    <property type="entry name" value="Malate_synth_C_sf"/>
</dbReference>
<evidence type="ECO:0000256" key="4">
    <source>
        <dbReference type="ARBA" id="ARBA00022532"/>
    </source>
</evidence>
<dbReference type="GO" id="GO:0005829">
    <property type="term" value="C:cytosol"/>
    <property type="evidence" value="ECO:0007669"/>
    <property type="project" value="TreeGrafter"/>
</dbReference>
<feature type="binding site" evidence="10">
    <location>
        <position position="539"/>
    </location>
    <ligand>
        <name>acetyl-CoA</name>
        <dbReference type="ChEBI" id="CHEBI:57288"/>
    </ligand>
</feature>
<feature type="binding site" evidence="10">
    <location>
        <position position="430"/>
    </location>
    <ligand>
        <name>glyoxylate</name>
        <dbReference type="ChEBI" id="CHEBI:36655"/>
    </ligand>
</feature>
<evidence type="ECO:0000259" key="16">
    <source>
        <dbReference type="Pfam" id="PF20658"/>
    </source>
</evidence>
<dbReference type="PANTHER" id="PTHR42739">
    <property type="entry name" value="MALATE SYNTHASE G"/>
    <property type="match status" value="1"/>
</dbReference>
<dbReference type="SUPFAM" id="SSF51645">
    <property type="entry name" value="Malate synthase G"/>
    <property type="match status" value="1"/>
</dbReference>
<protein>
    <recommendedName>
        <fullName evidence="10 11">Malate synthase G</fullName>
        <ecNumber evidence="10 11">2.3.3.9</ecNumber>
    </recommendedName>
</protein>
<evidence type="ECO:0000256" key="9">
    <source>
        <dbReference type="ARBA" id="ARBA00047918"/>
    </source>
</evidence>
<comment type="subunit">
    <text evidence="10">Monomer.</text>
</comment>
<evidence type="ECO:0000259" key="14">
    <source>
        <dbReference type="Pfam" id="PF01274"/>
    </source>
</evidence>
<dbReference type="InterPro" id="IPR006253">
    <property type="entry name" value="Malate_synthG"/>
</dbReference>
<feature type="active site" description="Proton acceptor" evidence="10 12">
    <location>
        <position position="341"/>
    </location>
</feature>
<dbReference type="InterPro" id="IPR048356">
    <property type="entry name" value="MS_N"/>
</dbReference>
<dbReference type="Pfam" id="PF01274">
    <property type="entry name" value="MS_TIM-barrel"/>
    <property type="match status" value="1"/>
</dbReference>
<dbReference type="EMBL" id="SKBM01000003">
    <property type="protein sequence ID" value="TCZ65544.1"/>
    <property type="molecule type" value="Genomic_DNA"/>
</dbReference>
<keyword evidence="8 10" id="KW-0558">Oxidation</keyword>
<evidence type="ECO:0000256" key="1">
    <source>
        <dbReference type="ARBA" id="ARBA00001946"/>
    </source>
</evidence>
<evidence type="ECO:0000256" key="7">
    <source>
        <dbReference type="ARBA" id="ARBA00022842"/>
    </source>
</evidence>
<evidence type="ECO:0000256" key="10">
    <source>
        <dbReference type="HAMAP-Rule" id="MF_00641"/>
    </source>
</evidence>
<evidence type="ECO:0000256" key="5">
    <source>
        <dbReference type="ARBA" id="ARBA00022679"/>
    </source>
</evidence>
<feature type="binding site" evidence="10">
    <location>
        <position position="118"/>
    </location>
    <ligand>
        <name>acetyl-CoA</name>
        <dbReference type="ChEBI" id="CHEBI:57288"/>
    </ligand>
</feature>
<feature type="active site" description="Proton donor" evidence="10 12">
    <location>
        <position position="630"/>
    </location>
</feature>
<name>A0A4R4DSH0_9PROT</name>
<keyword evidence="5 10" id="KW-0808">Transferase</keyword>
<comment type="caution">
    <text evidence="10">Lacks conserved residue(s) required for the propagation of feature annotation.</text>
</comment>
<feature type="binding site" evidence="10">
    <location>
        <position position="277"/>
    </location>
    <ligand>
        <name>acetyl-CoA</name>
        <dbReference type="ChEBI" id="CHEBI:57288"/>
    </ligand>
</feature>
<dbReference type="EC" id="2.3.3.9" evidence="10 11"/>
<keyword evidence="3 10" id="KW-0963">Cytoplasm</keyword>
<comment type="similarity">
    <text evidence="10 13">Belongs to the malate synthase family. GlcB subfamily.</text>
</comment>
<evidence type="ECO:0000256" key="2">
    <source>
        <dbReference type="ARBA" id="ARBA00022435"/>
    </source>
</evidence>
<comment type="function">
    <text evidence="10">Involved in the glycolate utilization. Catalyzes the condensation and subsequent hydrolysis of acetyl-coenzyme A (acetyl-CoA) and glyoxylate to form malate and CoA.</text>
</comment>
<dbReference type="Pfam" id="PF20659">
    <property type="entry name" value="MS_C"/>
    <property type="match status" value="1"/>
</dbReference>
<dbReference type="Pfam" id="PF20656">
    <property type="entry name" value="MS_N"/>
    <property type="match status" value="1"/>
</dbReference>
<feature type="binding site" evidence="10">
    <location>
        <begin position="455"/>
        <end position="458"/>
    </location>
    <ligand>
        <name>glyoxylate</name>
        <dbReference type="ChEBI" id="CHEBI:36655"/>
    </ligand>
</feature>
<accession>A0A4R4DSH0</accession>
<evidence type="ECO:0000256" key="6">
    <source>
        <dbReference type="ARBA" id="ARBA00022723"/>
    </source>
</evidence>
<evidence type="ECO:0000256" key="11">
    <source>
        <dbReference type="NCBIfam" id="TIGR01345"/>
    </source>
</evidence>
<proteinExistence type="inferred from homology"/>
<evidence type="ECO:0000256" key="12">
    <source>
        <dbReference type="PIRSR" id="PIRSR601465-50"/>
    </source>
</evidence>
<dbReference type="UniPathway" id="UPA00703">
    <property type="reaction ID" value="UER00720"/>
</dbReference>
<keyword evidence="6 10" id="KW-0479">Metal-binding</keyword>
<dbReference type="NCBIfam" id="NF002825">
    <property type="entry name" value="PRK02999.1"/>
    <property type="match status" value="1"/>
</dbReference>
<dbReference type="Pfam" id="PF20658">
    <property type="entry name" value="MSG_insertion"/>
    <property type="match status" value="1"/>
</dbReference>
<dbReference type="Gene3D" id="1.20.1220.12">
    <property type="entry name" value="Malate synthase, domain III"/>
    <property type="match status" value="1"/>
</dbReference>
<comment type="catalytic activity">
    <reaction evidence="9 10 13">
        <text>glyoxylate + acetyl-CoA + H2O = (S)-malate + CoA + H(+)</text>
        <dbReference type="Rhea" id="RHEA:18181"/>
        <dbReference type="ChEBI" id="CHEBI:15377"/>
        <dbReference type="ChEBI" id="CHEBI:15378"/>
        <dbReference type="ChEBI" id="CHEBI:15589"/>
        <dbReference type="ChEBI" id="CHEBI:36655"/>
        <dbReference type="ChEBI" id="CHEBI:57287"/>
        <dbReference type="ChEBI" id="CHEBI:57288"/>
        <dbReference type="EC" id="2.3.3.9"/>
    </reaction>
</comment>
<feature type="domain" description="Malate synthase C-terminal" evidence="17">
    <location>
        <begin position="591"/>
        <end position="709"/>
    </location>
</feature>
<keyword evidence="19" id="KW-1185">Reference proteome</keyword>